<sequence length="216" mass="23861">MSLDGGEPENRQSVEVSLPNSNQDVQVNDESATAATVEASLPATDHDVDETMPMELDSEAPSPATAESVLSGAVDIDVNDADHLSASLPDQISSATHPREEVQEVEVEATGEESRNPSEKRDGAFMPYESPLRYFRAYRFHPDFDKTVPGGVKSLTYSSRVDTQKPLCPYELNNRQCPENCEFQHFKTIKTLELGSIKASGSCYRYTRPKRLETST</sequence>
<accession>A0AA40BNG5</accession>
<dbReference type="Pfam" id="PF10650">
    <property type="entry name" value="zf-C3H1"/>
    <property type="match status" value="1"/>
</dbReference>
<reference evidence="3" key="1">
    <citation type="submission" date="2023-06" db="EMBL/GenBank/DDBJ databases">
        <title>Genome-scale phylogeny and comparative genomics of the fungal order Sordariales.</title>
        <authorList>
            <consortium name="Lawrence Berkeley National Laboratory"/>
            <person name="Hensen N."/>
            <person name="Bonometti L."/>
            <person name="Westerberg I."/>
            <person name="Brannstrom I.O."/>
            <person name="Guillou S."/>
            <person name="Cros-Aarteil S."/>
            <person name="Calhoun S."/>
            <person name="Haridas S."/>
            <person name="Kuo A."/>
            <person name="Mondo S."/>
            <person name="Pangilinan J."/>
            <person name="Riley R."/>
            <person name="Labutti K."/>
            <person name="Andreopoulos B."/>
            <person name="Lipzen A."/>
            <person name="Chen C."/>
            <person name="Yanf M."/>
            <person name="Daum C."/>
            <person name="Ng V."/>
            <person name="Clum A."/>
            <person name="Steindorff A."/>
            <person name="Ohm R."/>
            <person name="Martin F."/>
            <person name="Silar P."/>
            <person name="Natvig D."/>
            <person name="Lalanne C."/>
            <person name="Gautier V."/>
            <person name="Ament-Velasquez S.L."/>
            <person name="Kruys A."/>
            <person name="Hutchinson M.I."/>
            <person name="Powell A.J."/>
            <person name="Barry K."/>
            <person name="Miller A.N."/>
            <person name="Grigoriev I.V."/>
            <person name="Debuchy R."/>
            <person name="Gladieux P."/>
            <person name="Thoren M.H."/>
            <person name="Johannesson H."/>
        </authorList>
    </citation>
    <scope>NUCLEOTIDE SEQUENCE</scope>
    <source>
        <strain evidence="3">CBS 540.89</strain>
    </source>
</reference>
<feature type="compositionally biased region" description="Basic and acidic residues" evidence="1">
    <location>
        <begin position="112"/>
        <end position="123"/>
    </location>
</feature>
<keyword evidence="4" id="KW-1185">Reference proteome</keyword>
<protein>
    <recommendedName>
        <fullName evidence="2">Putative zinc-finger domain-containing protein</fullName>
    </recommendedName>
</protein>
<feature type="compositionally biased region" description="Acidic residues" evidence="1">
    <location>
        <begin position="47"/>
        <end position="58"/>
    </location>
</feature>
<gene>
    <name evidence="3" type="ORF">B0T21DRAFT_383439</name>
</gene>
<feature type="domain" description="Putative zinc-finger" evidence="2">
    <location>
        <begin position="167"/>
        <end position="187"/>
    </location>
</feature>
<dbReference type="GO" id="GO:0000178">
    <property type="term" value="C:exosome (RNase complex)"/>
    <property type="evidence" value="ECO:0007669"/>
    <property type="project" value="TreeGrafter"/>
</dbReference>
<name>A0AA40BNG5_9PEZI</name>
<evidence type="ECO:0000313" key="3">
    <source>
        <dbReference type="EMBL" id="KAK0737469.1"/>
    </source>
</evidence>
<organism evidence="3 4">
    <name type="scientific">Apiosordaria backusii</name>
    <dbReference type="NCBI Taxonomy" id="314023"/>
    <lineage>
        <taxon>Eukaryota</taxon>
        <taxon>Fungi</taxon>
        <taxon>Dikarya</taxon>
        <taxon>Ascomycota</taxon>
        <taxon>Pezizomycotina</taxon>
        <taxon>Sordariomycetes</taxon>
        <taxon>Sordariomycetidae</taxon>
        <taxon>Sordariales</taxon>
        <taxon>Lasiosphaeriaceae</taxon>
        <taxon>Apiosordaria</taxon>
    </lineage>
</organism>
<evidence type="ECO:0000259" key="2">
    <source>
        <dbReference type="Pfam" id="PF10650"/>
    </source>
</evidence>
<comment type="caution">
    <text evidence="3">The sequence shown here is derived from an EMBL/GenBank/DDBJ whole genome shotgun (WGS) entry which is preliminary data.</text>
</comment>
<dbReference type="AlphaFoldDB" id="A0AA40BNG5"/>
<dbReference type="Proteomes" id="UP001172159">
    <property type="component" value="Unassembled WGS sequence"/>
</dbReference>
<dbReference type="InterPro" id="IPR039278">
    <property type="entry name" value="Red1"/>
</dbReference>
<dbReference type="PANTHER" id="PTHR21563">
    <property type="entry name" value="ZINC FINGER C3H1 DOMAIN-CONTAINING PROTEIN"/>
    <property type="match status" value="1"/>
</dbReference>
<feature type="region of interest" description="Disordered" evidence="1">
    <location>
        <begin position="1"/>
        <end position="69"/>
    </location>
</feature>
<feature type="region of interest" description="Disordered" evidence="1">
    <location>
        <begin position="88"/>
        <end position="125"/>
    </location>
</feature>
<dbReference type="PANTHER" id="PTHR21563:SF3">
    <property type="entry name" value="ZINC FINGER C3H1 DOMAIN-CONTAINING PROTEIN"/>
    <property type="match status" value="1"/>
</dbReference>
<feature type="compositionally biased region" description="Polar residues" evidence="1">
    <location>
        <begin position="11"/>
        <end position="34"/>
    </location>
</feature>
<dbReference type="EMBL" id="JAUKTV010000005">
    <property type="protein sequence ID" value="KAK0737469.1"/>
    <property type="molecule type" value="Genomic_DNA"/>
</dbReference>
<dbReference type="InterPro" id="IPR019607">
    <property type="entry name" value="Putative_zinc-finger_domain"/>
</dbReference>
<evidence type="ECO:0000256" key="1">
    <source>
        <dbReference type="SAM" id="MobiDB-lite"/>
    </source>
</evidence>
<dbReference type="GO" id="GO:0005634">
    <property type="term" value="C:nucleus"/>
    <property type="evidence" value="ECO:0007669"/>
    <property type="project" value="TreeGrafter"/>
</dbReference>
<proteinExistence type="predicted"/>
<evidence type="ECO:0000313" key="4">
    <source>
        <dbReference type="Proteomes" id="UP001172159"/>
    </source>
</evidence>